<evidence type="ECO:0000256" key="5">
    <source>
        <dbReference type="ARBA" id="ARBA00022722"/>
    </source>
</evidence>
<dbReference type="FunFam" id="3.30.70.270:FF:000026">
    <property type="entry name" value="Transposon Ty3-G Gag-Pol polyprotein"/>
    <property type="match status" value="1"/>
</dbReference>
<gene>
    <name evidence="15" type="primary">LOC113040393</name>
</gene>
<evidence type="ECO:0000256" key="9">
    <source>
        <dbReference type="ARBA" id="ARBA00039658"/>
    </source>
</evidence>
<dbReference type="PANTHER" id="PTHR37984:SF7">
    <property type="entry name" value="INTEGRASE CATALYTIC DOMAIN-CONTAINING PROTEIN"/>
    <property type="match status" value="1"/>
</dbReference>
<dbReference type="Pfam" id="PF17921">
    <property type="entry name" value="Integrase_H2C2"/>
    <property type="match status" value="1"/>
</dbReference>
<dbReference type="GO" id="GO:0004523">
    <property type="term" value="F:RNA-DNA hybrid ribonuclease activity"/>
    <property type="evidence" value="ECO:0007669"/>
    <property type="project" value="UniProtKB-EC"/>
</dbReference>
<keyword evidence="14" id="KW-1185">Reference proteome</keyword>
<evidence type="ECO:0000256" key="3">
    <source>
        <dbReference type="ARBA" id="ARBA00022679"/>
    </source>
</evidence>
<evidence type="ECO:0000256" key="1">
    <source>
        <dbReference type="ARBA" id="ARBA00010879"/>
    </source>
</evidence>
<dbReference type="Gene3D" id="1.10.340.70">
    <property type="match status" value="1"/>
</dbReference>
<evidence type="ECO:0000259" key="13">
    <source>
        <dbReference type="PROSITE" id="PS50994"/>
    </source>
</evidence>
<dbReference type="PROSITE" id="PS50175">
    <property type="entry name" value="ASP_PROT_RETROV"/>
    <property type="match status" value="1"/>
</dbReference>
<dbReference type="InterPro" id="IPR043502">
    <property type="entry name" value="DNA/RNA_pol_sf"/>
</dbReference>
<dbReference type="FunFam" id="3.30.420.10:FF:000063">
    <property type="entry name" value="Retrovirus-related Pol polyprotein from transposon 297-like Protein"/>
    <property type="match status" value="1"/>
</dbReference>
<dbReference type="InterPro" id="IPR001995">
    <property type="entry name" value="Peptidase_A2_cat"/>
</dbReference>
<dbReference type="InterPro" id="IPR041373">
    <property type="entry name" value="RT_RNaseH"/>
</dbReference>
<evidence type="ECO:0000256" key="10">
    <source>
        <dbReference type="SAM" id="MobiDB-lite"/>
    </source>
</evidence>
<dbReference type="Gene3D" id="3.30.420.10">
    <property type="entry name" value="Ribonuclease H-like superfamily/Ribonuclease H"/>
    <property type="match status" value="1"/>
</dbReference>
<feature type="domain" description="Integrase catalytic" evidence="13">
    <location>
        <begin position="1002"/>
        <end position="1165"/>
    </location>
</feature>
<proteinExistence type="inferred from homology"/>
<evidence type="ECO:0000256" key="8">
    <source>
        <dbReference type="ARBA" id="ARBA00022918"/>
    </source>
</evidence>
<dbReference type="SUPFAM" id="SSF53098">
    <property type="entry name" value="Ribonuclease H-like"/>
    <property type="match status" value="1"/>
</dbReference>
<evidence type="ECO:0000256" key="2">
    <source>
        <dbReference type="ARBA" id="ARBA00012180"/>
    </source>
</evidence>
<keyword evidence="4" id="KW-0548">Nucleotidyltransferase</keyword>
<dbReference type="Proteomes" id="UP000515129">
    <property type="component" value="Chromosome 22"/>
</dbReference>
<dbReference type="Gene3D" id="3.30.70.270">
    <property type="match status" value="2"/>
</dbReference>
<dbReference type="InterPro" id="IPR001584">
    <property type="entry name" value="Integrase_cat-core"/>
</dbReference>
<dbReference type="InterPro" id="IPR041588">
    <property type="entry name" value="Integrase_H2C2"/>
</dbReference>
<dbReference type="FunFam" id="3.10.20.370:FF:000001">
    <property type="entry name" value="Retrovirus-related Pol polyprotein from transposon 17.6-like protein"/>
    <property type="match status" value="1"/>
</dbReference>
<dbReference type="CDD" id="cd05481">
    <property type="entry name" value="retropepsin_like_LTR_1"/>
    <property type="match status" value="1"/>
</dbReference>
<dbReference type="InterPro" id="IPR012337">
    <property type="entry name" value="RNaseH-like_sf"/>
</dbReference>
<dbReference type="InterPro" id="IPR036397">
    <property type="entry name" value="RNaseH_sf"/>
</dbReference>
<dbReference type="EC" id="3.1.26.4" evidence="2"/>
<keyword evidence="6" id="KW-0255">Endonuclease</keyword>
<dbReference type="GO" id="GO:0006508">
    <property type="term" value="P:proteolysis"/>
    <property type="evidence" value="ECO:0007669"/>
    <property type="project" value="InterPro"/>
</dbReference>
<evidence type="ECO:0000259" key="12">
    <source>
        <dbReference type="PROSITE" id="PS50878"/>
    </source>
</evidence>
<dbReference type="PROSITE" id="PS50994">
    <property type="entry name" value="INTEGRASE"/>
    <property type="match status" value="1"/>
</dbReference>
<dbReference type="InterPro" id="IPR050951">
    <property type="entry name" value="Retrovirus_Pol_polyprotein"/>
</dbReference>
<dbReference type="GO" id="GO:0004190">
    <property type="term" value="F:aspartic-type endopeptidase activity"/>
    <property type="evidence" value="ECO:0007669"/>
    <property type="project" value="InterPro"/>
</dbReference>
<dbReference type="SUPFAM" id="SSF56672">
    <property type="entry name" value="DNA/RNA polymerases"/>
    <property type="match status" value="1"/>
</dbReference>
<keyword evidence="5" id="KW-0540">Nuclease</keyword>
<dbReference type="GO" id="GO:0003964">
    <property type="term" value="F:RNA-directed DNA polymerase activity"/>
    <property type="evidence" value="ECO:0007669"/>
    <property type="project" value="UniProtKB-KW"/>
</dbReference>
<dbReference type="FunFam" id="3.10.10.10:FF:000003">
    <property type="entry name" value="Retrovirus-related Pol polyprotein from transposon 297-like Protein"/>
    <property type="match status" value="1"/>
</dbReference>
<dbReference type="InterPro" id="IPR043128">
    <property type="entry name" value="Rev_trsase/Diguanyl_cyclase"/>
</dbReference>
<dbReference type="CDD" id="cd09274">
    <property type="entry name" value="RNase_HI_RT_Ty3"/>
    <property type="match status" value="1"/>
</dbReference>
<feature type="region of interest" description="Disordered" evidence="10">
    <location>
        <begin position="183"/>
        <end position="205"/>
    </location>
</feature>
<dbReference type="GO" id="GO:0003676">
    <property type="term" value="F:nucleic acid binding"/>
    <property type="evidence" value="ECO:0007669"/>
    <property type="project" value="InterPro"/>
</dbReference>
<name>A0A6P6J380_CARAU</name>
<dbReference type="Gene3D" id="3.10.10.10">
    <property type="entry name" value="HIV Type 1 Reverse Transcriptase, subunit A, domain 1"/>
    <property type="match status" value="1"/>
</dbReference>
<evidence type="ECO:0000259" key="11">
    <source>
        <dbReference type="PROSITE" id="PS50175"/>
    </source>
</evidence>
<dbReference type="Pfam" id="PF17917">
    <property type="entry name" value="RT_RNaseH"/>
    <property type="match status" value="1"/>
</dbReference>
<protein>
    <recommendedName>
        <fullName evidence="9">Gypsy retrotransposon integrase-like protein 1</fullName>
        <ecNumber evidence="2">3.1.26.4</ecNumber>
    </recommendedName>
</protein>
<comment type="similarity">
    <text evidence="1">Belongs to the beta type-B retroviral polymerase family. HERV class-II K(HML-2) pol subfamily.</text>
</comment>
<evidence type="ECO:0000256" key="4">
    <source>
        <dbReference type="ARBA" id="ARBA00022695"/>
    </source>
</evidence>
<dbReference type="PROSITE" id="PS50878">
    <property type="entry name" value="RT_POL"/>
    <property type="match status" value="1"/>
</dbReference>
<dbReference type="OrthoDB" id="775972at2759"/>
<dbReference type="InterPro" id="IPR000477">
    <property type="entry name" value="RT_dom"/>
</dbReference>
<evidence type="ECO:0000256" key="6">
    <source>
        <dbReference type="ARBA" id="ARBA00022759"/>
    </source>
</evidence>
<dbReference type="KEGG" id="caua:113040393"/>
<dbReference type="Pfam" id="PF00078">
    <property type="entry name" value="RVT_1"/>
    <property type="match status" value="1"/>
</dbReference>
<accession>A0A6P6J380</accession>
<reference evidence="15" key="1">
    <citation type="submission" date="2025-08" db="UniProtKB">
        <authorList>
            <consortium name="RefSeq"/>
        </authorList>
    </citation>
    <scope>IDENTIFICATION</scope>
    <source>
        <strain evidence="15">Wakin</strain>
        <tissue evidence="15">Muscle</tissue>
    </source>
</reference>
<dbReference type="GO" id="GO:0015074">
    <property type="term" value="P:DNA integration"/>
    <property type="evidence" value="ECO:0007669"/>
    <property type="project" value="InterPro"/>
</dbReference>
<feature type="domain" description="Peptidase A2" evidence="11">
    <location>
        <begin position="300"/>
        <end position="339"/>
    </location>
</feature>
<dbReference type="Pfam" id="PF00665">
    <property type="entry name" value="rve"/>
    <property type="match status" value="1"/>
</dbReference>
<evidence type="ECO:0000313" key="15">
    <source>
        <dbReference type="RefSeq" id="XP_026054529.1"/>
    </source>
</evidence>
<feature type="domain" description="Reverse transcriptase" evidence="12">
    <location>
        <begin position="455"/>
        <end position="633"/>
    </location>
</feature>
<sequence>MDWDSVNLPDAWRRFRQHVQLMFAGPLRDKEEETMCSYLLLWVGEKGRDVYNTWTLSADESKKLQSYYDKFEEYVMPKANPIFARYKFHEKIQGEHETFEHFVTELKLLVKDCGYTNSDEMVRDRIVFATNSPKVREKLLNQSADLTLEKAIDIARSHEVAQDQLRMINSRATAAHDRAAHAVISKKSTSDRQKHGATAKEADRVTDRNRPCGRCALLHNQRGACPAKGRRCKICNKLNHFAKVCKSKQPVTHKAIHTVGNTDILEGDELFIDAINKEHESTECEQAFAELELGQKASKVSFKLDTGAQVNIIPAGRFEKLFSTTELKPTTRRLTGYGGEPLDVKGTCQLNCRYKDTEAVLEFYIVSTHAPPVLGLRACLDLGLIKLVFSVDADTSKTCDIMQEFQDVFHGIGEFPGECTIHIDPTAVPVVYPPRRIPFTLRSRLKEELDSMEKSGIIVKVTEPTDWVNALVVVEKPRTGKLRVCLDPRDLNKAIKRPHYPLPTLDDITPKLAGAQFFSVLDAKSGYWAIKLSESSSKLTTFNTVVGRYRFLRLPFGLVSAQDEFQRKIDETYEGLDGVAAIVDDILVFGKTKEEHDANLRAVLVRTREKGVRLNPDKSVICVPEVSYFGHKLTREGIKPDPEKISAIRDMSPPKNKSELETILGMVNYLSRFAPNLSEINAPMRQLLKQSSEFVWDATQMTAFEKMKELITREPGPVLSYYDPGKELHLQVDASKSGLGAVLLQDQKPIAYASKSLTPTEENYAQIEKELYAVVFGCKRFHAYVYGRKVIVESDHKPLEPILRKPLAAAPPRLQRMILQLQRYDIEIVHRPGKDIPIADTLSRKSISYRLKSLDEDMDAQIHTVVDNLPVSDSKLTSIRKATEQDPQFSSLRSVIKSGWPDVRKKCPYNLTEYWNHRNEISEIDGLLFKGEKIIIPHALRAEMLERIHTGHMGIERSKQRARDILFWPGMNKQIEEMVERCTTCLERRKSNAKEPMISHQIPERPWQVVATDLFMWNGDDYIIATDYYSRFFELERLHSTTSSAVIRKLKAIFARHGIPEKIISDNGPQFSSHDFKNFAIHWDFMHVTSSPHYPQSNGLAEKTVQTAKAMLSKAQADKKDPYLSLLEHRSTPVDGFKSPSQLLMSRRLRSILPMSEKQLQPQVVDQKLVNAKRKLKQATQRQYYDRTAQPLSALAQGDNVRFQQTNGRWMPATVLQPVDAHRSYLIRTHDDQVFRRNRRHLMETKEMASETNEPAPESMHIPAPVDTGGLKENNGSMHQKAVTPQFTRSGRMVKPRDILDL</sequence>
<keyword evidence="7" id="KW-0378">Hydrolase</keyword>
<keyword evidence="8" id="KW-0695">RNA-directed DNA polymerase</keyword>
<dbReference type="FunFam" id="1.10.340.70:FF:000003">
    <property type="entry name" value="Protein CBG25708"/>
    <property type="match status" value="1"/>
</dbReference>
<dbReference type="RefSeq" id="XP_026054529.1">
    <property type="nucleotide sequence ID" value="XM_026198744.1"/>
</dbReference>
<dbReference type="CDD" id="cd01647">
    <property type="entry name" value="RT_LTR"/>
    <property type="match status" value="1"/>
</dbReference>
<dbReference type="PANTHER" id="PTHR37984">
    <property type="entry name" value="PROTEIN CBG26694"/>
    <property type="match status" value="1"/>
</dbReference>
<organism evidence="14 15">
    <name type="scientific">Carassius auratus</name>
    <name type="common">Goldfish</name>
    <dbReference type="NCBI Taxonomy" id="7957"/>
    <lineage>
        <taxon>Eukaryota</taxon>
        <taxon>Metazoa</taxon>
        <taxon>Chordata</taxon>
        <taxon>Craniata</taxon>
        <taxon>Vertebrata</taxon>
        <taxon>Euteleostomi</taxon>
        <taxon>Actinopterygii</taxon>
        <taxon>Neopterygii</taxon>
        <taxon>Teleostei</taxon>
        <taxon>Ostariophysi</taxon>
        <taxon>Cypriniformes</taxon>
        <taxon>Cyprinidae</taxon>
        <taxon>Cyprininae</taxon>
        <taxon>Carassius</taxon>
    </lineage>
</organism>
<feature type="compositionally biased region" description="Basic and acidic residues" evidence="10">
    <location>
        <begin position="188"/>
        <end position="205"/>
    </location>
</feature>
<keyword evidence="3" id="KW-0808">Transferase</keyword>
<dbReference type="GeneID" id="113040393"/>
<evidence type="ECO:0000256" key="7">
    <source>
        <dbReference type="ARBA" id="ARBA00022801"/>
    </source>
</evidence>
<dbReference type="Gene3D" id="3.10.20.370">
    <property type="match status" value="1"/>
</dbReference>
<evidence type="ECO:0000313" key="14">
    <source>
        <dbReference type="Proteomes" id="UP000515129"/>
    </source>
</evidence>